<feature type="domain" description="EGF-like" evidence="5">
    <location>
        <begin position="10"/>
        <end position="48"/>
    </location>
</feature>
<dbReference type="Gene3D" id="2.10.25.10">
    <property type="entry name" value="Laminin"/>
    <property type="match status" value="2"/>
</dbReference>
<dbReference type="InterPro" id="IPR051022">
    <property type="entry name" value="Notch_Cell-Fate_Det"/>
</dbReference>
<evidence type="ECO:0000256" key="4">
    <source>
        <dbReference type="PROSITE-ProRule" id="PRU00076"/>
    </source>
</evidence>
<keyword evidence="1 4" id="KW-0245">EGF-like domain</keyword>
<dbReference type="SMART" id="SM00181">
    <property type="entry name" value="EGF"/>
    <property type="match status" value="2"/>
</dbReference>
<dbReference type="PANTHER" id="PTHR24049">
    <property type="entry name" value="CRUMBS FAMILY MEMBER"/>
    <property type="match status" value="1"/>
</dbReference>
<feature type="disulfide bond" evidence="4">
    <location>
        <begin position="19"/>
        <end position="36"/>
    </location>
</feature>
<feature type="disulfide bond" evidence="4">
    <location>
        <begin position="38"/>
        <end position="47"/>
    </location>
</feature>
<name>A0A913Z0J2_PATMI</name>
<evidence type="ECO:0000313" key="6">
    <source>
        <dbReference type="EnsemblMetazoa" id="XP_038044521.1"/>
    </source>
</evidence>
<feature type="disulfide bond" evidence="4">
    <location>
        <begin position="81"/>
        <end position="91"/>
    </location>
</feature>
<protein>
    <recommendedName>
        <fullName evidence="5">EGF-like domain-containing protein</fullName>
    </recommendedName>
</protein>
<evidence type="ECO:0000256" key="3">
    <source>
        <dbReference type="ARBA" id="ARBA00023157"/>
    </source>
</evidence>
<dbReference type="GO" id="GO:0032991">
    <property type="term" value="C:protein-containing complex"/>
    <property type="evidence" value="ECO:0007669"/>
    <property type="project" value="TreeGrafter"/>
</dbReference>
<reference evidence="6" key="1">
    <citation type="submission" date="2022-11" db="UniProtKB">
        <authorList>
            <consortium name="EnsemblMetazoa"/>
        </authorList>
    </citation>
    <scope>IDENTIFICATION</scope>
</reference>
<dbReference type="OrthoDB" id="5968278at2759"/>
<dbReference type="GO" id="GO:0045197">
    <property type="term" value="P:establishment or maintenance of epithelial cell apical/basal polarity"/>
    <property type="evidence" value="ECO:0007669"/>
    <property type="project" value="TreeGrafter"/>
</dbReference>
<feature type="disulfide bond" evidence="4">
    <location>
        <begin position="86"/>
        <end position="103"/>
    </location>
</feature>
<dbReference type="InterPro" id="IPR000742">
    <property type="entry name" value="EGF"/>
</dbReference>
<dbReference type="PROSITE" id="PS00022">
    <property type="entry name" value="EGF_1"/>
    <property type="match status" value="2"/>
</dbReference>
<dbReference type="Pfam" id="PF00008">
    <property type="entry name" value="EGF"/>
    <property type="match status" value="1"/>
</dbReference>
<dbReference type="Proteomes" id="UP000887568">
    <property type="component" value="Unplaced"/>
</dbReference>
<sequence length="127" mass="13163">MGRTGQNCDIMDACAGMNCNFGSCFASSTTPDSYFCQCNSGYTGRHCDSPVNDPCSGNPCPSSTVCVVSGAGYTCNPTNPCTSVNCNNGRCFTAASTPNGYICVCDSGYTGMHCESQGECKKGQGFI</sequence>
<feature type="disulfide bond" evidence="4">
    <location>
        <begin position="105"/>
        <end position="114"/>
    </location>
</feature>
<dbReference type="GO" id="GO:0007157">
    <property type="term" value="P:heterophilic cell-cell adhesion via plasma membrane cell adhesion molecules"/>
    <property type="evidence" value="ECO:0007669"/>
    <property type="project" value="TreeGrafter"/>
</dbReference>
<dbReference type="GO" id="GO:0005886">
    <property type="term" value="C:plasma membrane"/>
    <property type="evidence" value="ECO:0007669"/>
    <property type="project" value="TreeGrafter"/>
</dbReference>
<evidence type="ECO:0000259" key="5">
    <source>
        <dbReference type="PROSITE" id="PS50026"/>
    </source>
</evidence>
<dbReference type="OMA" id="DACAGMN"/>
<keyword evidence="7" id="KW-1185">Reference proteome</keyword>
<evidence type="ECO:0000313" key="7">
    <source>
        <dbReference type="Proteomes" id="UP000887568"/>
    </source>
</evidence>
<accession>A0A913Z0J2</accession>
<evidence type="ECO:0000256" key="2">
    <source>
        <dbReference type="ARBA" id="ARBA00022737"/>
    </source>
</evidence>
<keyword evidence="2" id="KW-0677">Repeat</keyword>
<organism evidence="6 7">
    <name type="scientific">Patiria miniata</name>
    <name type="common">Bat star</name>
    <name type="synonym">Asterina miniata</name>
    <dbReference type="NCBI Taxonomy" id="46514"/>
    <lineage>
        <taxon>Eukaryota</taxon>
        <taxon>Metazoa</taxon>
        <taxon>Echinodermata</taxon>
        <taxon>Eleutherozoa</taxon>
        <taxon>Asterozoa</taxon>
        <taxon>Asteroidea</taxon>
        <taxon>Valvatacea</taxon>
        <taxon>Valvatida</taxon>
        <taxon>Asterinidae</taxon>
        <taxon>Patiria</taxon>
    </lineage>
</organism>
<dbReference type="AlphaFoldDB" id="A0A913Z0J2"/>
<feature type="domain" description="EGF-like" evidence="5">
    <location>
        <begin position="77"/>
        <end position="115"/>
    </location>
</feature>
<keyword evidence="3 4" id="KW-1015">Disulfide bond</keyword>
<dbReference type="SUPFAM" id="SSF57196">
    <property type="entry name" value="EGF/Laminin"/>
    <property type="match status" value="2"/>
</dbReference>
<feature type="disulfide bond" evidence="4">
    <location>
        <begin position="14"/>
        <end position="24"/>
    </location>
</feature>
<dbReference type="RefSeq" id="XP_038044521.1">
    <property type="nucleotide sequence ID" value="XM_038188593.1"/>
</dbReference>
<dbReference type="PROSITE" id="PS50026">
    <property type="entry name" value="EGF_3"/>
    <property type="match status" value="2"/>
</dbReference>
<dbReference type="EnsemblMetazoa" id="XM_038188593.1">
    <property type="protein sequence ID" value="XP_038044521.1"/>
    <property type="gene ID" value="LOC119719219"/>
</dbReference>
<dbReference type="PANTHER" id="PTHR24049:SF40">
    <property type="entry name" value="EGF-LIKE DOMAIN-CONTAINING PROTEIN"/>
    <property type="match status" value="1"/>
</dbReference>
<dbReference type="PROSITE" id="PS01186">
    <property type="entry name" value="EGF_2"/>
    <property type="match status" value="2"/>
</dbReference>
<proteinExistence type="predicted"/>
<evidence type="ECO:0000256" key="1">
    <source>
        <dbReference type="ARBA" id="ARBA00022536"/>
    </source>
</evidence>
<dbReference type="GeneID" id="119719219"/>